<dbReference type="Pfam" id="PF08030">
    <property type="entry name" value="NAD_binding_6"/>
    <property type="match status" value="1"/>
</dbReference>
<evidence type="ECO:0000256" key="1">
    <source>
        <dbReference type="ARBA" id="ARBA00004141"/>
    </source>
</evidence>
<dbReference type="GO" id="GO:0005509">
    <property type="term" value="F:calcium ion binding"/>
    <property type="evidence" value="ECO:0007669"/>
    <property type="project" value="InterPro"/>
</dbReference>
<reference evidence="15" key="1">
    <citation type="submission" date="2020-12" db="EMBL/GenBank/DDBJ databases">
        <authorList>
            <person name="Iha C."/>
        </authorList>
    </citation>
    <scope>NUCLEOTIDE SEQUENCE</scope>
</reference>
<proteinExistence type="predicted"/>
<feature type="domain" description="EF-hand" evidence="13">
    <location>
        <begin position="66"/>
        <end position="101"/>
    </location>
</feature>
<evidence type="ECO:0000256" key="9">
    <source>
        <dbReference type="ARBA" id="ARBA00023002"/>
    </source>
</evidence>
<keyword evidence="16" id="KW-1185">Reference proteome</keyword>
<dbReference type="PROSITE" id="PS51384">
    <property type="entry name" value="FAD_FR"/>
    <property type="match status" value="1"/>
</dbReference>
<dbReference type="FunFam" id="2.40.30.10:FF:000059">
    <property type="entry name" value="dual oxidase isoform X1"/>
    <property type="match status" value="1"/>
</dbReference>
<dbReference type="PROSITE" id="PS00018">
    <property type="entry name" value="EF_HAND_1"/>
    <property type="match status" value="2"/>
</dbReference>
<dbReference type="EMBL" id="CAJHUC010001671">
    <property type="protein sequence ID" value="CAD7701971.1"/>
    <property type="molecule type" value="Genomic_DNA"/>
</dbReference>
<evidence type="ECO:0000256" key="7">
    <source>
        <dbReference type="ARBA" id="ARBA00022857"/>
    </source>
</evidence>
<evidence type="ECO:0000256" key="3">
    <source>
        <dbReference type="ARBA" id="ARBA00022692"/>
    </source>
</evidence>
<dbReference type="PROSITE" id="PS50222">
    <property type="entry name" value="EF_HAND_2"/>
    <property type="match status" value="3"/>
</dbReference>
<dbReference type="GO" id="GO:0016175">
    <property type="term" value="F:superoxide-generating NAD(P)H oxidase activity"/>
    <property type="evidence" value="ECO:0007669"/>
    <property type="project" value="UniProtKB-ARBA"/>
</dbReference>
<evidence type="ECO:0000256" key="4">
    <source>
        <dbReference type="ARBA" id="ARBA00022723"/>
    </source>
</evidence>
<dbReference type="Pfam" id="PF13499">
    <property type="entry name" value="EF-hand_7"/>
    <property type="match status" value="1"/>
</dbReference>
<evidence type="ECO:0008006" key="17">
    <source>
        <dbReference type="Google" id="ProtNLM"/>
    </source>
</evidence>
<feature type="transmembrane region" description="Helical" evidence="12">
    <location>
        <begin position="223"/>
        <end position="243"/>
    </location>
</feature>
<evidence type="ECO:0000259" key="14">
    <source>
        <dbReference type="PROSITE" id="PS51384"/>
    </source>
</evidence>
<dbReference type="InterPro" id="IPR018247">
    <property type="entry name" value="EF_Hand_1_Ca_BS"/>
</dbReference>
<evidence type="ECO:0000256" key="12">
    <source>
        <dbReference type="SAM" id="Phobius"/>
    </source>
</evidence>
<evidence type="ECO:0000256" key="5">
    <source>
        <dbReference type="ARBA" id="ARBA00022827"/>
    </source>
</evidence>
<dbReference type="SUPFAM" id="SSF47473">
    <property type="entry name" value="EF-hand"/>
    <property type="match status" value="1"/>
</dbReference>
<keyword evidence="8 12" id="KW-1133">Transmembrane helix</keyword>
<keyword evidence="3 12" id="KW-0812">Transmembrane</keyword>
<dbReference type="GO" id="GO:0009653">
    <property type="term" value="P:anatomical structure morphogenesis"/>
    <property type="evidence" value="ECO:0007669"/>
    <property type="project" value="UniProtKB-ARBA"/>
</dbReference>
<evidence type="ECO:0000256" key="2">
    <source>
        <dbReference type="ARBA" id="ARBA00022630"/>
    </source>
</evidence>
<dbReference type="InterPro" id="IPR013130">
    <property type="entry name" value="Fe3_Rdtase_TM_dom"/>
</dbReference>
<dbReference type="CDD" id="cd06186">
    <property type="entry name" value="NOX_Duox_like_FAD_NADP"/>
    <property type="match status" value="2"/>
</dbReference>
<evidence type="ECO:0000256" key="6">
    <source>
        <dbReference type="ARBA" id="ARBA00022837"/>
    </source>
</evidence>
<dbReference type="InterPro" id="IPR050369">
    <property type="entry name" value="RBOH/FRE"/>
</dbReference>
<feature type="transmembrane region" description="Helical" evidence="12">
    <location>
        <begin position="322"/>
        <end position="344"/>
    </location>
</feature>
<dbReference type="CDD" id="cd00051">
    <property type="entry name" value="EFh"/>
    <property type="match status" value="2"/>
</dbReference>
<dbReference type="Gene3D" id="1.10.238.10">
    <property type="entry name" value="EF-hand"/>
    <property type="match status" value="1"/>
</dbReference>
<dbReference type="Pfam" id="PF13833">
    <property type="entry name" value="EF-hand_8"/>
    <property type="match status" value="1"/>
</dbReference>
<protein>
    <recommendedName>
        <fullName evidence="17">NADPH oxidase</fullName>
    </recommendedName>
</protein>
<keyword evidence="10 12" id="KW-0472">Membrane</keyword>
<dbReference type="PANTHER" id="PTHR11972">
    <property type="entry name" value="NADPH OXIDASE"/>
    <property type="match status" value="1"/>
</dbReference>
<dbReference type="SFLD" id="SFLDG01169">
    <property type="entry name" value="NADPH_oxidase_subgroup_(NOX)"/>
    <property type="match status" value="1"/>
</dbReference>
<dbReference type="AlphaFoldDB" id="A0A8S1J2J1"/>
<dbReference type="InterPro" id="IPR017927">
    <property type="entry name" value="FAD-bd_FR_type"/>
</dbReference>
<dbReference type="InterPro" id="IPR013112">
    <property type="entry name" value="FAD-bd_8"/>
</dbReference>
<evidence type="ECO:0000313" key="15">
    <source>
        <dbReference type="EMBL" id="CAD7701971.1"/>
    </source>
</evidence>
<dbReference type="Pfam" id="PF01794">
    <property type="entry name" value="Ferric_reduct"/>
    <property type="match status" value="1"/>
</dbReference>
<dbReference type="Gene3D" id="3.40.50.80">
    <property type="entry name" value="Nucleotide-binding domain of ferredoxin-NADP reductase (FNR) module"/>
    <property type="match status" value="1"/>
</dbReference>
<sequence>MERLLAQFRHVAGKTGSLEEKDFKKAAEIKSDFFAARLFKAIDTDGNGLLTCDEFVNFMYTLECQDLRGRLQILFNVYDMDGSGGLTIDELVELLLASVEESNSQMELQLVEHLAKCIMDNFDTNGDGEICFEEFVEAASKYPDLVVGLTLAGLGAEARKRRLSMWGRISYTLQQPFRMVINNPQRALWIVVLTAGLLGMFYWRLSMYLTGPKCDLMGWTLPLAKGCGQMVKFTTTLILLPVSRTTMTWLRETPLRHIVPFDDAMQFHILLGKLGFIFAWIHTIAHVNDIYRWGDPESSQLYYAAFPGEKKQPTHLELCMSLVAVTGIIQLISYSLVFLTASNWPRRAPWMVNTPLGKYLNNFKLIWRVHHLTVVYMAALLFHPMPHIPDEKNEWGHSDVWAWVGVPVLIYLLERIARLYRQTKDVQVLCAELLPGKVLSLMMTKPKGFEYESGMYLYVMCPNISQWEWHPFSITSAPGADHLSLHIRVVGDWTEELYNRFRSYGQTVHHEELLQTCLRTFVPTLEPKTRTLETCGTVSPLPSPMALAGASQRVLKGMPLVKDSTRMDRKVSVPLNPWPSCMLEPALERQLSEQIVRQLSAPSSVIFPPASVCDAQLAGGAPFHVPLSVNPLWEEGSQDAWPGSEGDSMKKKQLHSKGQDERPGMAMPHGAEELPRSTSHSGRKVSFREVSLTPFAAIDENPKVDCSAADVPSGVQGMNITNNPVYSNGQRAVPPQRRPSFFQDLAHVKKSPEIAAGEVPLKLCIDGPFGAAAQGYRDYSVMLLIGAGIGVTPFASVLSELVHRMRETSNSGKEGSAVPRFQKVYFYWSVRSQSEVVWFSRVLEAISNEDVHKILDINVHITGLQKSNDVRTMPLKLVQVAVHKQTGMDVMSGLNGRVLTRFGRPDWARVFRDLQIRHSKEKKIGVFYSGPNTLASVLKRLSNKYSTRGNKFNFTKESFGYW</sequence>
<feature type="domain" description="FAD-binding FR-type" evidence="14">
    <location>
        <begin position="421"/>
        <end position="524"/>
    </location>
</feature>
<dbReference type="SUPFAM" id="SSF63380">
    <property type="entry name" value="Riboflavin synthase domain-like"/>
    <property type="match status" value="1"/>
</dbReference>
<gene>
    <name evidence="15" type="ORF">OSTQU699_LOCUS7328</name>
</gene>
<comment type="subcellular location">
    <subcellularLocation>
        <location evidence="1">Membrane</location>
        <topology evidence="1">Multi-pass membrane protein</topology>
    </subcellularLocation>
</comment>
<keyword evidence="7" id="KW-0521">NADP</keyword>
<keyword evidence="9" id="KW-0560">Oxidoreductase</keyword>
<keyword evidence="4" id="KW-0479">Metal-binding</keyword>
<dbReference type="GO" id="GO:0042742">
    <property type="term" value="P:defense response to bacterium"/>
    <property type="evidence" value="ECO:0007669"/>
    <property type="project" value="UniProtKB-ARBA"/>
</dbReference>
<dbReference type="InterPro" id="IPR002048">
    <property type="entry name" value="EF_hand_dom"/>
</dbReference>
<dbReference type="InterPro" id="IPR039261">
    <property type="entry name" value="FNR_nucleotide-bd"/>
</dbReference>
<dbReference type="Pfam" id="PF08022">
    <property type="entry name" value="FAD_binding_8"/>
    <property type="match status" value="1"/>
</dbReference>
<evidence type="ECO:0000259" key="13">
    <source>
        <dbReference type="PROSITE" id="PS50222"/>
    </source>
</evidence>
<comment type="caution">
    <text evidence="15">The sequence shown here is derived from an EMBL/GenBank/DDBJ whole genome shotgun (WGS) entry which is preliminary data.</text>
</comment>
<accession>A0A8S1J2J1</accession>
<evidence type="ECO:0000256" key="10">
    <source>
        <dbReference type="ARBA" id="ARBA00023136"/>
    </source>
</evidence>
<feature type="domain" description="EF-hand" evidence="13">
    <location>
        <begin position="110"/>
        <end position="145"/>
    </location>
</feature>
<keyword evidence="2" id="KW-0285">Flavoprotein</keyword>
<evidence type="ECO:0000256" key="11">
    <source>
        <dbReference type="SAM" id="MobiDB-lite"/>
    </source>
</evidence>
<feature type="transmembrane region" description="Helical" evidence="12">
    <location>
        <begin position="264"/>
        <end position="285"/>
    </location>
</feature>
<evidence type="ECO:0000256" key="8">
    <source>
        <dbReference type="ARBA" id="ARBA00022989"/>
    </source>
</evidence>
<dbReference type="GO" id="GO:0005886">
    <property type="term" value="C:plasma membrane"/>
    <property type="evidence" value="ECO:0007669"/>
    <property type="project" value="TreeGrafter"/>
</dbReference>
<dbReference type="InterPro" id="IPR011992">
    <property type="entry name" value="EF-hand-dom_pair"/>
</dbReference>
<feature type="domain" description="EF-hand" evidence="13">
    <location>
        <begin position="30"/>
        <end position="65"/>
    </location>
</feature>
<dbReference type="Proteomes" id="UP000708148">
    <property type="component" value="Unassembled WGS sequence"/>
</dbReference>
<dbReference type="InterPro" id="IPR017938">
    <property type="entry name" value="Riboflavin_synthase-like_b-brl"/>
</dbReference>
<dbReference type="InterPro" id="IPR013121">
    <property type="entry name" value="Fe_red_NAD-bd_6"/>
</dbReference>
<feature type="transmembrane region" description="Helical" evidence="12">
    <location>
        <begin position="187"/>
        <end position="203"/>
    </location>
</feature>
<dbReference type="Gene3D" id="2.40.30.10">
    <property type="entry name" value="Translation factors"/>
    <property type="match status" value="1"/>
</dbReference>
<organism evidence="15 16">
    <name type="scientific">Ostreobium quekettii</name>
    <dbReference type="NCBI Taxonomy" id="121088"/>
    <lineage>
        <taxon>Eukaryota</taxon>
        <taxon>Viridiplantae</taxon>
        <taxon>Chlorophyta</taxon>
        <taxon>core chlorophytes</taxon>
        <taxon>Ulvophyceae</taxon>
        <taxon>TCBD clade</taxon>
        <taxon>Bryopsidales</taxon>
        <taxon>Ostreobineae</taxon>
        <taxon>Ostreobiaceae</taxon>
        <taxon>Ostreobium</taxon>
    </lineage>
</organism>
<feature type="transmembrane region" description="Helical" evidence="12">
    <location>
        <begin position="365"/>
        <end position="383"/>
    </location>
</feature>
<evidence type="ECO:0000313" key="16">
    <source>
        <dbReference type="Proteomes" id="UP000708148"/>
    </source>
</evidence>
<dbReference type="SUPFAM" id="SSF52343">
    <property type="entry name" value="Ferredoxin reductase-like, C-terminal NADP-linked domain"/>
    <property type="match status" value="1"/>
</dbReference>
<feature type="region of interest" description="Disordered" evidence="11">
    <location>
        <begin position="636"/>
        <end position="683"/>
    </location>
</feature>
<dbReference type="SMART" id="SM00054">
    <property type="entry name" value="EFh"/>
    <property type="match status" value="3"/>
</dbReference>
<name>A0A8S1J2J1_9CHLO</name>
<dbReference type="OrthoDB" id="1743172at2759"/>
<keyword evidence="5" id="KW-0274">FAD</keyword>
<dbReference type="PANTHER" id="PTHR11972:SF153">
    <property type="entry name" value="SUPEROXIDE-GENERATING NADPH OXIDASE HEAVY CHAIN SUBUNIT A"/>
    <property type="match status" value="1"/>
</dbReference>
<keyword evidence="6" id="KW-0106">Calcium</keyword>